<dbReference type="Proteomes" id="UP000789570">
    <property type="component" value="Unassembled WGS sequence"/>
</dbReference>
<accession>A0A9N9GAN1</accession>
<comment type="caution">
    <text evidence="1">The sequence shown here is derived from an EMBL/GenBank/DDBJ whole genome shotgun (WGS) entry which is preliminary data.</text>
</comment>
<dbReference type="EMBL" id="CAJVPQ010002427">
    <property type="protein sequence ID" value="CAG8596762.1"/>
    <property type="molecule type" value="Genomic_DNA"/>
</dbReference>
<proteinExistence type="predicted"/>
<dbReference type="AlphaFoldDB" id="A0A9N9GAN1"/>
<evidence type="ECO:0000313" key="2">
    <source>
        <dbReference type="Proteomes" id="UP000789570"/>
    </source>
</evidence>
<protein>
    <submittedName>
        <fullName evidence="1">14248_t:CDS:1</fullName>
    </submittedName>
</protein>
<evidence type="ECO:0000313" key="1">
    <source>
        <dbReference type="EMBL" id="CAG8596762.1"/>
    </source>
</evidence>
<keyword evidence="2" id="KW-1185">Reference proteome</keyword>
<name>A0A9N9GAN1_9GLOM</name>
<reference evidence="1" key="1">
    <citation type="submission" date="2021-06" db="EMBL/GenBank/DDBJ databases">
        <authorList>
            <person name="Kallberg Y."/>
            <person name="Tangrot J."/>
            <person name="Rosling A."/>
        </authorList>
    </citation>
    <scope>NUCLEOTIDE SEQUENCE</scope>
    <source>
        <strain evidence="1">UK204</strain>
    </source>
</reference>
<organism evidence="1 2">
    <name type="scientific">Funneliformis caledonium</name>
    <dbReference type="NCBI Taxonomy" id="1117310"/>
    <lineage>
        <taxon>Eukaryota</taxon>
        <taxon>Fungi</taxon>
        <taxon>Fungi incertae sedis</taxon>
        <taxon>Mucoromycota</taxon>
        <taxon>Glomeromycotina</taxon>
        <taxon>Glomeromycetes</taxon>
        <taxon>Glomerales</taxon>
        <taxon>Glomeraceae</taxon>
        <taxon>Funneliformis</taxon>
    </lineage>
</organism>
<gene>
    <name evidence="1" type="ORF">FCALED_LOCUS8386</name>
</gene>
<dbReference type="OrthoDB" id="1607513at2759"/>
<sequence>MSIESDTNIKKDLKCLKEIMLSGEKYATVSFIYYIVNTLQIKVIPKEVNRVVDLINNNNAFDDVKFEDSDDNDIVIMNESQNKRRNIKIKNPLNSKEGLISALLNPYLKGHNFIFSFKKGIISFLYDKYQSVKESEEFITNITNNYDLDLLESSNSLLIDMFTES</sequence>